<feature type="domain" description="Pyruvate phosphate dikinase AMP/ATP-binding" evidence="2">
    <location>
        <begin position="47"/>
        <end position="188"/>
    </location>
</feature>
<name>A0A6J4K298_9ACTN</name>
<dbReference type="InterPro" id="IPR036637">
    <property type="entry name" value="Phosphohistidine_dom_sf"/>
</dbReference>
<accession>A0A6J4K298</accession>
<dbReference type="Pfam" id="PF01326">
    <property type="entry name" value="PPDK_N"/>
    <property type="match status" value="1"/>
</dbReference>
<dbReference type="Gene3D" id="2.40.320.10">
    <property type="entry name" value="Hypothetical Protein Pfu-838710-001"/>
    <property type="match status" value="1"/>
</dbReference>
<dbReference type="InterPro" id="IPR013815">
    <property type="entry name" value="ATP_grasp_subdomain_1"/>
</dbReference>
<dbReference type="Pfam" id="PF00391">
    <property type="entry name" value="PEP-utilizers"/>
    <property type="match status" value="1"/>
</dbReference>
<gene>
    <name evidence="3" type="ORF">AVDCRST_MAG41-4661</name>
</gene>
<dbReference type="Gene3D" id="3.30.470.20">
    <property type="entry name" value="ATP-grasp fold, B domain"/>
    <property type="match status" value="2"/>
</dbReference>
<dbReference type="PANTHER" id="PTHR43615:SF1">
    <property type="entry name" value="PPDK_N DOMAIN-CONTAINING PROTEIN"/>
    <property type="match status" value="1"/>
</dbReference>
<dbReference type="AlphaFoldDB" id="A0A6J4K298"/>
<keyword evidence="3" id="KW-0808">Transferase</keyword>
<dbReference type="InterPro" id="IPR051549">
    <property type="entry name" value="PEP_Utilizing_Enz"/>
</dbReference>
<evidence type="ECO:0000259" key="1">
    <source>
        <dbReference type="Pfam" id="PF00391"/>
    </source>
</evidence>
<dbReference type="GO" id="GO:0005524">
    <property type="term" value="F:ATP binding"/>
    <property type="evidence" value="ECO:0007669"/>
    <property type="project" value="InterPro"/>
</dbReference>
<reference evidence="3" key="1">
    <citation type="submission" date="2020-02" db="EMBL/GenBank/DDBJ databases">
        <authorList>
            <person name="Meier V. D."/>
        </authorList>
    </citation>
    <scope>NUCLEOTIDE SEQUENCE</scope>
    <source>
        <strain evidence="3">AVDCRST_MAG41</strain>
    </source>
</reference>
<dbReference type="EMBL" id="CADCTP010000455">
    <property type="protein sequence ID" value="CAA9293812.1"/>
    <property type="molecule type" value="Genomic_DNA"/>
</dbReference>
<evidence type="ECO:0000313" key="3">
    <source>
        <dbReference type="EMBL" id="CAA9293812.1"/>
    </source>
</evidence>
<sequence length="565" mass="60267">MQLTALGDCFAELGPKAARLRDLAAHGFPVPEAYVVPSLPAGPDGLPDQLVEDLRKLMDGPFAGVPVVVRSSASDEDLPLANAPGVYESFLDRRTVEQVVTAVELCRRSLDSAEARAYRRLTGGTAEPVMSVLVQRMVACDYAGVLYTRHPTAETGTMLAEATAGLGTAVVAGLGATDRFALQRRRAWTRPESWSVGETTLPELLTVLGHLLEEHFGGPQDVEWGVADGQLHVFQSRDAALSRVPLPLPGARPATGPGDLLVVSPGYAVGRLSADGPPAAGDPPTVVLLDDLPTTRALEALAPASGLLVRRGTVCSHSAALCRELGLPVAVAPPDVDRLLGAPVLLDAVVGTVRALADLPPVDRKKGIFAAVRQLAARRVGPVVRADRYEGVVFDPVAQGRILAHLARGGAPVVTVRQRILPYDDPDRTYCGISARIQLTGDSGRVQFKRANVLPDRPYRFDEEVHVPIDRVTDGERLLELLGYRPFEPQERSVEVVELPGLRVCVNTWPGAPQSYLGIETDDPAALLALLDAAGVPVAECGPLDGKDLFDRMGVRLDRLTFGAR</sequence>
<dbReference type="InterPro" id="IPR002192">
    <property type="entry name" value="PPDK_AMP/ATP-bd"/>
</dbReference>
<dbReference type="GO" id="GO:0008986">
    <property type="term" value="F:pyruvate, water dikinase activity"/>
    <property type="evidence" value="ECO:0007669"/>
    <property type="project" value="UniProtKB-EC"/>
</dbReference>
<feature type="domain" description="PEP-utilising enzyme mobile" evidence="1">
    <location>
        <begin position="287"/>
        <end position="348"/>
    </location>
</feature>
<dbReference type="PANTHER" id="PTHR43615">
    <property type="entry name" value="PHOSPHOENOLPYRUVATE SYNTHASE-RELATED"/>
    <property type="match status" value="1"/>
</dbReference>
<dbReference type="Gene3D" id="3.50.30.10">
    <property type="entry name" value="Phosphohistidine domain"/>
    <property type="match status" value="1"/>
</dbReference>
<dbReference type="Gene3D" id="3.30.1490.20">
    <property type="entry name" value="ATP-grasp fold, A domain"/>
    <property type="match status" value="1"/>
</dbReference>
<protein>
    <submittedName>
        <fullName evidence="3">Phosphoenolpyruvate synthase</fullName>
        <ecNumber evidence="3">2.7.9.2</ecNumber>
    </submittedName>
</protein>
<organism evidence="3">
    <name type="scientific">uncultured Mycobacteriales bacterium</name>
    <dbReference type="NCBI Taxonomy" id="581187"/>
    <lineage>
        <taxon>Bacteria</taxon>
        <taxon>Bacillati</taxon>
        <taxon>Actinomycetota</taxon>
        <taxon>Actinomycetes</taxon>
        <taxon>Mycobacteriales</taxon>
        <taxon>environmental samples</taxon>
    </lineage>
</organism>
<evidence type="ECO:0000259" key="2">
    <source>
        <dbReference type="Pfam" id="PF01326"/>
    </source>
</evidence>
<proteinExistence type="predicted"/>
<dbReference type="SUPFAM" id="SSF56059">
    <property type="entry name" value="Glutathione synthetase ATP-binding domain-like"/>
    <property type="match status" value="1"/>
</dbReference>
<dbReference type="EC" id="2.7.9.2" evidence="3"/>
<dbReference type="SUPFAM" id="SSF52009">
    <property type="entry name" value="Phosphohistidine domain"/>
    <property type="match status" value="1"/>
</dbReference>
<dbReference type="InterPro" id="IPR008279">
    <property type="entry name" value="PEP-util_enz_mobile_dom"/>
</dbReference>
<keyword evidence="3" id="KW-0670">Pyruvate</keyword>